<dbReference type="Pfam" id="PF03061">
    <property type="entry name" value="4HBT"/>
    <property type="match status" value="1"/>
</dbReference>
<dbReference type="InterPro" id="IPR006684">
    <property type="entry name" value="YbgC/YbaW"/>
</dbReference>
<dbReference type="CDD" id="cd00586">
    <property type="entry name" value="4HBT"/>
    <property type="match status" value="1"/>
</dbReference>
<dbReference type="InterPro" id="IPR006683">
    <property type="entry name" value="Thioestr_dom"/>
</dbReference>
<proteinExistence type="inferred from homology"/>
<comment type="similarity">
    <text evidence="1">Belongs to the 4-hydroxybenzoyl-CoA thioesterase family.</text>
</comment>
<dbReference type="Gene3D" id="3.10.129.10">
    <property type="entry name" value="Hotdog Thioesterase"/>
    <property type="match status" value="1"/>
</dbReference>
<evidence type="ECO:0000313" key="4">
    <source>
        <dbReference type="EMBL" id="EOS56308.1"/>
    </source>
</evidence>
<dbReference type="Proteomes" id="UP000019598">
    <property type="component" value="Unassembled WGS sequence"/>
</dbReference>
<dbReference type="AlphaFoldDB" id="R9LCP4"/>
<evidence type="ECO:0000256" key="2">
    <source>
        <dbReference type="ARBA" id="ARBA00022801"/>
    </source>
</evidence>
<organism evidence="4 5">
    <name type="scientific">Paenibacillus barengoltzii G22</name>
    <dbReference type="NCBI Taxonomy" id="1235795"/>
    <lineage>
        <taxon>Bacteria</taxon>
        <taxon>Bacillati</taxon>
        <taxon>Bacillota</taxon>
        <taxon>Bacilli</taxon>
        <taxon>Bacillales</taxon>
        <taxon>Paenibacillaceae</taxon>
        <taxon>Paenibacillus</taxon>
    </lineage>
</organism>
<dbReference type="InterPro" id="IPR029069">
    <property type="entry name" value="HotDog_dom_sf"/>
</dbReference>
<name>R9LCP4_9BACL</name>
<gene>
    <name evidence="4" type="ORF">C812_02374</name>
</gene>
<comment type="caution">
    <text evidence="4">The sequence shown here is derived from an EMBL/GenBank/DDBJ whole genome shotgun (WGS) entry which is preliminary data.</text>
</comment>
<evidence type="ECO:0000259" key="3">
    <source>
        <dbReference type="Pfam" id="PF03061"/>
    </source>
</evidence>
<dbReference type="InterPro" id="IPR050563">
    <property type="entry name" value="4-hydroxybenzoyl-CoA_TE"/>
</dbReference>
<keyword evidence="2 4" id="KW-0378">Hydrolase</keyword>
<dbReference type="EMBL" id="ASSZ01000020">
    <property type="protein sequence ID" value="EOS56308.1"/>
    <property type="molecule type" value="Genomic_DNA"/>
</dbReference>
<sequence>MLFLPLNGNGACGSITEIRKERRRVYVCELTIEPKYSEFDMMGIIYHARYIEWFEQGRLQLSRNLGFDYFDMEQAGYISPVHEMNVEYKRGIRYGDTVLLKTRVIENNGVKTAYGYEVYNGEGTLCVEGSSSHYVVRREDFRPVQFKKVFPEWYAALEEARKP</sequence>
<dbReference type="PANTHER" id="PTHR31793:SF27">
    <property type="entry name" value="NOVEL THIOESTERASE SUPERFAMILY DOMAIN AND SAPOSIN A-TYPE DOMAIN CONTAINING PROTEIN (0610012H03RIK)"/>
    <property type="match status" value="1"/>
</dbReference>
<protein>
    <submittedName>
        <fullName evidence="4">YbgC/YbaW family acyl-CoA thioester hydrolase</fullName>
    </submittedName>
</protein>
<dbReference type="PATRIC" id="fig|1235795.3.peg.2337"/>
<dbReference type="STRING" id="1235795.C812_02374"/>
<dbReference type="HOGENOM" id="CLU_101141_3_3_9"/>
<dbReference type="PANTHER" id="PTHR31793">
    <property type="entry name" value="4-HYDROXYBENZOYL-COA THIOESTERASE FAMILY MEMBER"/>
    <property type="match status" value="1"/>
</dbReference>
<accession>R9LCP4</accession>
<evidence type="ECO:0000313" key="5">
    <source>
        <dbReference type="Proteomes" id="UP000019598"/>
    </source>
</evidence>
<reference evidence="4 5" key="1">
    <citation type="submission" date="2013-04" db="EMBL/GenBank/DDBJ databases">
        <title>The Genome Sequence of Paenibacillus barengoltzii G22.</title>
        <authorList>
            <consortium name="The Broad Institute Genomics Platform"/>
            <consortium name="The Broad Institute Genome Sequencing Center for Infectious Disease"/>
            <person name="Earl A."/>
            <person name="Xavier R."/>
            <person name="Elson C."/>
            <person name="Duck W."/>
            <person name="Walker B."/>
            <person name="Young S."/>
            <person name="Zeng Q."/>
            <person name="Gargeya S."/>
            <person name="Fitzgerald M."/>
            <person name="Haas B."/>
            <person name="Abouelleil A."/>
            <person name="Allen A.W."/>
            <person name="Alvarado L."/>
            <person name="Arachchi H.M."/>
            <person name="Berlin A.M."/>
            <person name="Chapman S.B."/>
            <person name="Gainer-Dewar J."/>
            <person name="Goldberg J."/>
            <person name="Griggs A."/>
            <person name="Gujja S."/>
            <person name="Hansen M."/>
            <person name="Howarth C."/>
            <person name="Imamovic A."/>
            <person name="Ireland A."/>
            <person name="Larimer J."/>
            <person name="McCowan C."/>
            <person name="Murphy C."/>
            <person name="Pearson M."/>
            <person name="Poon T.W."/>
            <person name="Priest M."/>
            <person name="Roberts A."/>
            <person name="Saif S."/>
            <person name="Shea T."/>
            <person name="Sisk P."/>
            <person name="Sykes S."/>
            <person name="Wortman J."/>
            <person name="Nusbaum C."/>
            <person name="Birren B."/>
        </authorList>
    </citation>
    <scope>NUCLEOTIDE SEQUENCE [LARGE SCALE GENOMIC DNA]</scope>
    <source>
        <strain evidence="4 5">G22</strain>
    </source>
</reference>
<dbReference type="NCBIfam" id="TIGR00051">
    <property type="entry name" value="YbgC/FadM family acyl-CoA thioesterase"/>
    <property type="match status" value="1"/>
</dbReference>
<dbReference type="SUPFAM" id="SSF54637">
    <property type="entry name" value="Thioesterase/thiol ester dehydrase-isomerase"/>
    <property type="match status" value="1"/>
</dbReference>
<dbReference type="GO" id="GO:0047617">
    <property type="term" value="F:fatty acyl-CoA hydrolase activity"/>
    <property type="evidence" value="ECO:0007669"/>
    <property type="project" value="TreeGrafter"/>
</dbReference>
<evidence type="ECO:0000256" key="1">
    <source>
        <dbReference type="ARBA" id="ARBA00005953"/>
    </source>
</evidence>
<feature type="domain" description="Thioesterase" evidence="3">
    <location>
        <begin position="42"/>
        <end position="126"/>
    </location>
</feature>